<dbReference type="HOGENOM" id="CLU_2787262_0_0_9"/>
<keyword evidence="1" id="KW-0812">Transmembrane</keyword>
<keyword evidence="3" id="KW-1185">Reference proteome</keyword>
<evidence type="ECO:0000313" key="2">
    <source>
        <dbReference type="EMBL" id="EOH89163.1"/>
    </source>
</evidence>
<proteinExistence type="predicted"/>
<sequence length="68" mass="7231">MTAKAGRCIGWLLGTLIILVPVLLLLLVAVLAFKLIAATLGITALSLVIVFIFIMWLLVKAGAIIQKS</sequence>
<organism evidence="2 3">
    <name type="scientific">Enterococcus asini ATCC 700915</name>
    <dbReference type="NCBI Taxonomy" id="1158606"/>
    <lineage>
        <taxon>Bacteria</taxon>
        <taxon>Bacillati</taxon>
        <taxon>Bacillota</taxon>
        <taxon>Bacilli</taxon>
        <taxon>Lactobacillales</taxon>
        <taxon>Enterococcaceae</taxon>
        <taxon>Enterococcus</taxon>
    </lineage>
</organism>
<evidence type="ECO:0000256" key="1">
    <source>
        <dbReference type="SAM" id="Phobius"/>
    </source>
</evidence>
<feature type="transmembrane region" description="Helical" evidence="1">
    <location>
        <begin position="12"/>
        <end position="33"/>
    </location>
</feature>
<comment type="caution">
    <text evidence="2">The sequence shown here is derived from an EMBL/GenBank/DDBJ whole genome shotgun (WGS) entry which is preliminary data.</text>
</comment>
<dbReference type="EMBL" id="AJAP01000007">
    <property type="protein sequence ID" value="EOH89163.1"/>
    <property type="molecule type" value="Genomic_DNA"/>
</dbReference>
<keyword evidence="1" id="KW-0472">Membrane</keyword>
<name>R2Q1B9_9ENTE</name>
<reference evidence="2 3" key="1">
    <citation type="submission" date="2013-02" db="EMBL/GenBank/DDBJ databases">
        <title>The Genome Sequence of Enterococcus asini ATCC_700915.</title>
        <authorList>
            <consortium name="The Broad Institute Genome Sequencing Platform"/>
            <consortium name="The Broad Institute Genome Sequencing Center for Infectious Disease"/>
            <person name="Earl A.M."/>
            <person name="Gilmore M.S."/>
            <person name="Lebreton F."/>
            <person name="Walker B."/>
            <person name="Young S.K."/>
            <person name="Zeng Q."/>
            <person name="Gargeya S."/>
            <person name="Fitzgerald M."/>
            <person name="Haas B."/>
            <person name="Abouelleil A."/>
            <person name="Alvarado L."/>
            <person name="Arachchi H.M."/>
            <person name="Berlin A.M."/>
            <person name="Chapman S.B."/>
            <person name="Dewar J."/>
            <person name="Goldberg J."/>
            <person name="Griggs A."/>
            <person name="Gujja S."/>
            <person name="Hansen M."/>
            <person name="Howarth C."/>
            <person name="Imamovic A."/>
            <person name="Larimer J."/>
            <person name="McCowan C."/>
            <person name="Murphy C."/>
            <person name="Neiman D."/>
            <person name="Pearson M."/>
            <person name="Priest M."/>
            <person name="Roberts A."/>
            <person name="Saif S."/>
            <person name="Shea T."/>
            <person name="Sisk P."/>
            <person name="Sykes S."/>
            <person name="Wortman J."/>
            <person name="Nusbaum C."/>
            <person name="Birren B."/>
        </authorList>
    </citation>
    <scope>NUCLEOTIDE SEQUENCE [LARGE SCALE GENOMIC DNA]</scope>
    <source>
        <strain evidence="2 3">ATCC 700915</strain>
    </source>
</reference>
<feature type="transmembrane region" description="Helical" evidence="1">
    <location>
        <begin position="39"/>
        <end position="59"/>
    </location>
</feature>
<dbReference type="Proteomes" id="UP000013777">
    <property type="component" value="Unassembled WGS sequence"/>
</dbReference>
<dbReference type="RefSeq" id="WP_010753353.1">
    <property type="nucleotide sequence ID" value="NZ_ASVU01000002.1"/>
</dbReference>
<dbReference type="AlphaFoldDB" id="R2Q1B9"/>
<dbReference type="GeneID" id="78365745"/>
<gene>
    <name evidence="2" type="ORF">UAS_00702</name>
</gene>
<accession>R2Q1B9</accession>
<keyword evidence="1" id="KW-1133">Transmembrane helix</keyword>
<evidence type="ECO:0000313" key="3">
    <source>
        <dbReference type="Proteomes" id="UP000013777"/>
    </source>
</evidence>
<protein>
    <submittedName>
        <fullName evidence="2">Uncharacterized protein</fullName>
    </submittedName>
</protein>